<dbReference type="AlphaFoldDB" id="A0A4D6KMV0"/>
<evidence type="ECO:0000313" key="1">
    <source>
        <dbReference type="EMBL" id="QCD79426.1"/>
    </source>
</evidence>
<accession>A0A4D6KMV0</accession>
<dbReference type="EMBL" id="CP039345">
    <property type="protein sequence ID" value="QCD79426.1"/>
    <property type="molecule type" value="Genomic_DNA"/>
</dbReference>
<dbReference type="Proteomes" id="UP000501690">
    <property type="component" value="Linkage Group LG1"/>
</dbReference>
<gene>
    <name evidence="1" type="ORF">DEO72_LG1g3067</name>
</gene>
<name>A0A4D6KMV0_VIGUN</name>
<evidence type="ECO:0000313" key="2">
    <source>
        <dbReference type="Proteomes" id="UP000501690"/>
    </source>
</evidence>
<keyword evidence="2" id="KW-1185">Reference proteome</keyword>
<sequence>MPPSLLPHATTQLACRRHQSTLETSPSLLTAQPLRSHAYIDPNPATRPASARTPGPLPLVCVLRSKLRLVGGNCGGRDWFMLSGEVL</sequence>
<reference evidence="1 2" key="1">
    <citation type="submission" date="2019-04" db="EMBL/GenBank/DDBJ databases">
        <title>An improved genome assembly and genetic linkage map for asparagus bean, Vigna unguiculata ssp. sesquipedialis.</title>
        <authorList>
            <person name="Xia Q."/>
            <person name="Zhang R."/>
            <person name="Dong Y."/>
        </authorList>
    </citation>
    <scope>NUCLEOTIDE SEQUENCE [LARGE SCALE GENOMIC DNA]</scope>
    <source>
        <tissue evidence="1">Leaf</tissue>
    </source>
</reference>
<organism evidence="1 2">
    <name type="scientific">Vigna unguiculata</name>
    <name type="common">Cowpea</name>
    <dbReference type="NCBI Taxonomy" id="3917"/>
    <lineage>
        <taxon>Eukaryota</taxon>
        <taxon>Viridiplantae</taxon>
        <taxon>Streptophyta</taxon>
        <taxon>Embryophyta</taxon>
        <taxon>Tracheophyta</taxon>
        <taxon>Spermatophyta</taxon>
        <taxon>Magnoliopsida</taxon>
        <taxon>eudicotyledons</taxon>
        <taxon>Gunneridae</taxon>
        <taxon>Pentapetalae</taxon>
        <taxon>rosids</taxon>
        <taxon>fabids</taxon>
        <taxon>Fabales</taxon>
        <taxon>Fabaceae</taxon>
        <taxon>Papilionoideae</taxon>
        <taxon>50 kb inversion clade</taxon>
        <taxon>NPAAA clade</taxon>
        <taxon>indigoferoid/millettioid clade</taxon>
        <taxon>Phaseoleae</taxon>
        <taxon>Vigna</taxon>
    </lineage>
</organism>
<protein>
    <submittedName>
        <fullName evidence="1">Uncharacterized protein</fullName>
    </submittedName>
</protein>
<proteinExistence type="predicted"/>